<feature type="transmembrane region" description="Helical" evidence="2">
    <location>
        <begin position="580"/>
        <end position="598"/>
    </location>
</feature>
<dbReference type="PANTHER" id="PTHR23528:SF1">
    <property type="entry name" value="MAJOR FACILITATOR SUPERFAMILY (MFS) PROFILE DOMAIN-CONTAINING PROTEIN"/>
    <property type="match status" value="1"/>
</dbReference>
<evidence type="ECO:0000313" key="3">
    <source>
        <dbReference type="EMBL" id="NEG72558.1"/>
    </source>
</evidence>
<evidence type="ECO:0000256" key="1">
    <source>
        <dbReference type="SAM" id="MobiDB-lite"/>
    </source>
</evidence>
<sequence length="602" mass="63248">MQNGRGGRTMTDSQYNQQSASQSSQSAQSQQSQSAQSQQSAQQPQEPQQPPQPKPLPGQIYIRPGIDDRPDLDKALTPEDKKAIARLAVHIEREQPDDSAAHTETQAVRMSTAGSPAVATAIPPTPIADASSAFLDMRDPMVAADGSRPAKPAVHRLTVSFTLAALLRTLPWAMLNMVALPALVDRMYGNPFAGTAHAGASLSATEEASRMAGIAPLPWLAIVVAVGSIVGLFANIVVGVHSDHTRTKYGRRTPWILAGGLLSAVFVLPLGALANVGGLLFFWLLLQITYAMLAAPLAAAFGERLPDKFRERAMRWRGIGLMVGQMLGVALGVGGIAIDGALPFGLTALVFVLAGVVPVLVWPKEGTSESIAAEKYSSEAAVKTVLTLPAGDENAAFRRAYIARICMMTGVSLMTVFQWLIVRHYVLAAWYMDARSAVSSAPLIWPVCVAMLMIALGTLVGAAVAAGWSGRLGEWCEAKDVATRTVVIVACAVYAAAILLPLVLGLLIAPAVANVGLFVYGAVAGVAFGLYDVFNQDVVAATIPDPRDNARYLAVFNAANTWGVVLAACLGVVAVMTFGYVALLVVAIVVVLIAAALAPKAA</sequence>
<evidence type="ECO:0000313" key="4">
    <source>
        <dbReference type="Proteomes" id="UP000469943"/>
    </source>
</evidence>
<dbReference type="GO" id="GO:0022857">
    <property type="term" value="F:transmembrane transporter activity"/>
    <property type="evidence" value="ECO:0007669"/>
    <property type="project" value="InterPro"/>
</dbReference>
<feature type="compositionally biased region" description="Low complexity" evidence="1">
    <location>
        <begin position="17"/>
        <end position="46"/>
    </location>
</feature>
<comment type="caution">
    <text evidence="3">The sequence shown here is derived from an EMBL/GenBank/DDBJ whole genome shotgun (WGS) entry which is preliminary data.</text>
</comment>
<dbReference type="OrthoDB" id="7584869at2"/>
<protein>
    <submittedName>
        <fullName evidence="3">MFS transporter</fullName>
    </submittedName>
</protein>
<evidence type="ECO:0000256" key="2">
    <source>
        <dbReference type="SAM" id="Phobius"/>
    </source>
</evidence>
<feature type="transmembrane region" description="Helical" evidence="2">
    <location>
        <begin position="219"/>
        <end position="241"/>
    </location>
</feature>
<dbReference type="EMBL" id="WHZX01000010">
    <property type="protein sequence ID" value="NEG72558.1"/>
    <property type="molecule type" value="Genomic_DNA"/>
</dbReference>
<feature type="transmembrane region" description="Helical" evidence="2">
    <location>
        <begin position="280"/>
        <end position="299"/>
    </location>
</feature>
<feature type="transmembrane region" description="Helical" evidence="2">
    <location>
        <begin position="157"/>
        <end position="184"/>
    </location>
</feature>
<dbReference type="PANTHER" id="PTHR23528">
    <property type="match status" value="1"/>
</dbReference>
<keyword evidence="2" id="KW-0812">Transmembrane</keyword>
<dbReference type="Proteomes" id="UP000469943">
    <property type="component" value="Unassembled WGS sequence"/>
</dbReference>
<organism evidence="3 4">
    <name type="scientific">Bifidobacterium ramosum</name>
    <dbReference type="NCBI Taxonomy" id="1798158"/>
    <lineage>
        <taxon>Bacteria</taxon>
        <taxon>Bacillati</taxon>
        <taxon>Actinomycetota</taxon>
        <taxon>Actinomycetes</taxon>
        <taxon>Bifidobacteriales</taxon>
        <taxon>Bifidobacteriaceae</taxon>
        <taxon>Bifidobacterium</taxon>
    </lineage>
</organism>
<dbReference type="Gene3D" id="1.20.1250.20">
    <property type="entry name" value="MFS general substrate transporter like domains"/>
    <property type="match status" value="1"/>
</dbReference>
<feature type="transmembrane region" description="Helical" evidence="2">
    <location>
        <begin position="319"/>
        <end position="338"/>
    </location>
</feature>
<dbReference type="Pfam" id="PF07690">
    <property type="entry name" value="MFS_1"/>
    <property type="match status" value="1"/>
</dbReference>
<keyword evidence="2" id="KW-1133">Transmembrane helix</keyword>
<name>A0A7K3TDA1_9BIFI</name>
<feature type="region of interest" description="Disordered" evidence="1">
    <location>
        <begin position="1"/>
        <end position="74"/>
    </location>
</feature>
<proteinExistence type="predicted"/>
<feature type="transmembrane region" description="Helical" evidence="2">
    <location>
        <begin position="554"/>
        <end position="574"/>
    </location>
</feature>
<gene>
    <name evidence="3" type="ORF">GFD24_10150</name>
</gene>
<feature type="compositionally biased region" description="Pro residues" evidence="1">
    <location>
        <begin position="47"/>
        <end position="56"/>
    </location>
</feature>
<dbReference type="InterPro" id="IPR036259">
    <property type="entry name" value="MFS_trans_sf"/>
</dbReference>
<dbReference type="CDD" id="cd06174">
    <property type="entry name" value="MFS"/>
    <property type="match status" value="1"/>
</dbReference>
<reference evidence="3 4" key="1">
    <citation type="submission" date="2019-10" db="EMBL/GenBank/DDBJ databases">
        <title>Bifidobacterium from non-human primates.</title>
        <authorList>
            <person name="Modesto M."/>
        </authorList>
    </citation>
    <scope>NUCLEOTIDE SEQUENCE [LARGE SCALE GENOMIC DNA]</scope>
    <source>
        <strain evidence="3 4">TREM</strain>
    </source>
</reference>
<feature type="transmembrane region" description="Helical" evidence="2">
    <location>
        <begin position="515"/>
        <end position="534"/>
    </location>
</feature>
<accession>A0A7K3TDA1</accession>
<dbReference type="SUPFAM" id="SSF103473">
    <property type="entry name" value="MFS general substrate transporter"/>
    <property type="match status" value="1"/>
</dbReference>
<feature type="transmembrane region" description="Helical" evidence="2">
    <location>
        <begin position="486"/>
        <end position="509"/>
    </location>
</feature>
<dbReference type="AlphaFoldDB" id="A0A7K3TDA1"/>
<dbReference type="InterPro" id="IPR011701">
    <property type="entry name" value="MFS"/>
</dbReference>
<feature type="transmembrane region" description="Helical" evidence="2">
    <location>
        <begin position="401"/>
        <end position="422"/>
    </location>
</feature>
<keyword evidence="2" id="KW-0472">Membrane</keyword>
<feature type="transmembrane region" description="Helical" evidence="2">
    <location>
        <begin position="253"/>
        <end position="274"/>
    </location>
</feature>
<feature type="transmembrane region" description="Helical" evidence="2">
    <location>
        <begin position="344"/>
        <end position="362"/>
    </location>
</feature>
<feature type="transmembrane region" description="Helical" evidence="2">
    <location>
        <begin position="442"/>
        <end position="465"/>
    </location>
</feature>
<feature type="compositionally biased region" description="Basic and acidic residues" evidence="1">
    <location>
        <begin position="65"/>
        <end position="74"/>
    </location>
</feature>